<dbReference type="Proteomes" id="UP000187526">
    <property type="component" value="Unassembled WGS sequence"/>
</dbReference>
<feature type="signal peptide" evidence="2">
    <location>
        <begin position="1"/>
        <end position="19"/>
    </location>
</feature>
<reference evidence="3 4" key="1">
    <citation type="submission" date="2016-10" db="EMBL/GenBank/DDBJ databases">
        <title>Alkaliphiles isolated from bioreactors.</title>
        <authorList>
            <person name="Salah Z."/>
            <person name="Rout S.P."/>
            <person name="Humphreys P.N."/>
        </authorList>
    </citation>
    <scope>NUCLEOTIDE SEQUENCE [LARGE SCALE GENOMIC DNA]</scope>
    <source>
        <strain evidence="3 4">ZS02</strain>
    </source>
</reference>
<evidence type="ECO:0000313" key="4">
    <source>
        <dbReference type="Proteomes" id="UP000187526"/>
    </source>
</evidence>
<accession>A0A1R1IDG8</accession>
<evidence type="ECO:0000313" key="3">
    <source>
        <dbReference type="EMBL" id="OMG56710.1"/>
    </source>
</evidence>
<protein>
    <recommendedName>
        <fullName evidence="5">Lipoprotein SmpA/OmlA domain-containing protein</fullName>
    </recommendedName>
</protein>
<evidence type="ECO:0008006" key="5">
    <source>
        <dbReference type="Google" id="ProtNLM"/>
    </source>
</evidence>
<dbReference type="EMBL" id="MTHD01000001">
    <property type="protein sequence ID" value="OMG56710.1"/>
    <property type="molecule type" value="Genomic_DNA"/>
</dbReference>
<dbReference type="PROSITE" id="PS51257">
    <property type="entry name" value="PROKAR_LIPOPROTEIN"/>
    <property type="match status" value="1"/>
</dbReference>
<comment type="caution">
    <text evidence="3">The sequence shown here is derived from an EMBL/GenBank/DDBJ whole genome shotgun (WGS) entry which is preliminary data.</text>
</comment>
<dbReference type="AlphaFoldDB" id="A0A1R1IDG8"/>
<evidence type="ECO:0000256" key="1">
    <source>
        <dbReference type="SAM" id="MobiDB-lite"/>
    </source>
</evidence>
<dbReference type="RefSeq" id="WP_076092122.1">
    <property type="nucleotide sequence ID" value="NZ_MTHD01000001.1"/>
</dbReference>
<evidence type="ECO:0000256" key="2">
    <source>
        <dbReference type="SAM" id="SignalP"/>
    </source>
</evidence>
<organism evidence="3 4">
    <name type="scientific">Azonexus hydrophilus</name>
    <dbReference type="NCBI Taxonomy" id="418702"/>
    <lineage>
        <taxon>Bacteria</taxon>
        <taxon>Pseudomonadati</taxon>
        <taxon>Pseudomonadota</taxon>
        <taxon>Betaproteobacteria</taxon>
        <taxon>Rhodocyclales</taxon>
        <taxon>Azonexaceae</taxon>
        <taxon>Azonexus</taxon>
    </lineage>
</organism>
<name>A0A1R1IDG8_9RHOO</name>
<feature type="region of interest" description="Disordered" evidence="1">
    <location>
        <begin position="83"/>
        <end position="103"/>
    </location>
</feature>
<feature type="compositionally biased region" description="Basic residues" evidence="1">
    <location>
        <begin position="94"/>
        <end position="103"/>
    </location>
</feature>
<feature type="chain" id="PRO_5012390284" description="Lipoprotein SmpA/OmlA domain-containing protein" evidence="2">
    <location>
        <begin position="20"/>
        <end position="103"/>
    </location>
</feature>
<keyword evidence="4" id="KW-1185">Reference proteome</keyword>
<keyword evidence="2" id="KW-0732">Signal</keyword>
<gene>
    <name evidence="3" type="ORF">BJN45_03625</name>
</gene>
<sequence length="103" mass="11458">MNRRPLLMLCLLLSASCQAQTPGRLFFSPDERRLLEQEKAHGEATTPPGRLDGVMRSEHGRRIYWVDGQASDATPPAQIVGDSLLQPLLPPGSLHRHHSEGWP</sequence>
<dbReference type="OrthoDB" id="8592288at2"/>
<proteinExistence type="predicted"/>
<dbReference type="STRING" id="418702.BJN45_03625"/>